<keyword evidence="2" id="KW-0547">Nucleotide-binding</keyword>
<protein>
    <submittedName>
        <fullName evidence="5">ABC transporter ATP-binding protein</fullName>
    </submittedName>
</protein>
<dbReference type="STRING" id="1007103.GCA_000213315_06053"/>
<accession>A0A161SLQ7</accession>
<sequence>MAEPVLKLTNVRKTINKQPIVKGVDLELYPGQVMALCGGNGAGKSTLLRMIVGSSQPTEGSIEACGLQWRADRMRYAASVGYMPDDYVFGQALSARETLTFWAKLRSVPPSRVQELLHKVGLAEVQQKPVTSFSKGMRQRLLFAQALLGDPPLLVLDEPTNGLDPYWLQSFVHLIEEVKREGRAVIFSTHHLQVAESVADRAMFLRNGELVRQGSIDEFREHYGPKGLDGAFTEFMA</sequence>
<organism evidence="5 7">
    <name type="scientific">Paenibacillus elgii</name>
    <dbReference type="NCBI Taxonomy" id="189691"/>
    <lineage>
        <taxon>Bacteria</taxon>
        <taxon>Bacillati</taxon>
        <taxon>Bacillota</taxon>
        <taxon>Bacilli</taxon>
        <taxon>Bacillales</taxon>
        <taxon>Paenibacillaceae</taxon>
        <taxon>Paenibacillus</taxon>
    </lineage>
</organism>
<dbReference type="EMBL" id="PYHP01000022">
    <property type="protein sequence ID" value="PUA39624.1"/>
    <property type="molecule type" value="Genomic_DNA"/>
</dbReference>
<dbReference type="Proteomes" id="UP000076563">
    <property type="component" value="Unassembled WGS sequence"/>
</dbReference>
<evidence type="ECO:0000259" key="4">
    <source>
        <dbReference type="PROSITE" id="PS50893"/>
    </source>
</evidence>
<keyword evidence="7" id="KW-1185">Reference proteome</keyword>
<comment type="caution">
    <text evidence="5">The sequence shown here is derived from an EMBL/GenBank/DDBJ whole genome shotgun (WGS) entry which is preliminary data.</text>
</comment>
<dbReference type="EMBL" id="LQRA01000024">
    <property type="protein sequence ID" value="KZE83426.1"/>
    <property type="molecule type" value="Genomic_DNA"/>
</dbReference>
<dbReference type="eggNOG" id="COG1131">
    <property type="taxonomic scope" value="Bacteria"/>
</dbReference>
<proteinExistence type="predicted"/>
<dbReference type="PROSITE" id="PS50893">
    <property type="entry name" value="ABC_TRANSPORTER_2"/>
    <property type="match status" value="1"/>
</dbReference>
<reference evidence="5" key="2">
    <citation type="submission" date="2016-01" db="EMBL/GenBank/DDBJ databases">
        <authorList>
            <person name="McClelland M."/>
            <person name="Jain A."/>
            <person name="Saraogi P."/>
            <person name="Mendelson R."/>
            <person name="Westerman R."/>
            <person name="SanMiguel P."/>
            <person name="Csonka L."/>
        </authorList>
    </citation>
    <scope>NUCLEOTIDE SEQUENCE</scope>
    <source>
        <strain evidence="5">M63</strain>
    </source>
</reference>
<dbReference type="Pfam" id="PF00005">
    <property type="entry name" value="ABC_tran"/>
    <property type="match status" value="1"/>
</dbReference>
<dbReference type="PANTHER" id="PTHR42939">
    <property type="entry name" value="ABC TRANSPORTER ATP-BINDING PROTEIN ALBC-RELATED"/>
    <property type="match status" value="1"/>
</dbReference>
<keyword evidence="3 5" id="KW-0067">ATP-binding</keyword>
<keyword evidence="1" id="KW-0813">Transport</keyword>
<dbReference type="GO" id="GO:0005524">
    <property type="term" value="F:ATP binding"/>
    <property type="evidence" value="ECO:0007669"/>
    <property type="project" value="UniProtKB-KW"/>
</dbReference>
<dbReference type="OrthoDB" id="2353216at2"/>
<evidence type="ECO:0000313" key="6">
    <source>
        <dbReference type="EMBL" id="PUA39624.1"/>
    </source>
</evidence>
<dbReference type="InterPro" id="IPR051782">
    <property type="entry name" value="ABC_Transporter_VariousFunc"/>
</dbReference>
<dbReference type="AlphaFoldDB" id="A0A161SLQ7"/>
<dbReference type="InterPro" id="IPR017871">
    <property type="entry name" value="ABC_transporter-like_CS"/>
</dbReference>
<reference evidence="7" key="1">
    <citation type="submission" date="2016-01" db="EMBL/GenBank/DDBJ databases">
        <title>Draft genome of Chromobacterium sp. F49.</title>
        <authorList>
            <person name="Hong K.W."/>
        </authorList>
    </citation>
    <scope>NUCLEOTIDE SEQUENCE [LARGE SCALE GENOMIC DNA]</scope>
    <source>
        <strain evidence="7">M63</strain>
    </source>
</reference>
<gene>
    <name evidence="5" type="ORF">AV654_07550</name>
    <name evidence="6" type="ORF">C8Z91_09375</name>
</gene>
<dbReference type="SMART" id="SM00382">
    <property type="entry name" value="AAA"/>
    <property type="match status" value="1"/>
</dbReference>
<dbReference type="PANTHER" id="PTHR42939:SF1">
    <property type="entry name" value="ABC TRANSPORTER ATP-BINDING PROTEIN ALBC-RELATED"/>
    <property type="match status" value="1"/>
</dbReference>
<dbReference type="Proteomes" id="UP000244184">
    <property type="component" value="Unassembled WGS sequence"/>
</dbReference>
<dbReference type="GO" id="GO:0016887">
    <property type="term" value="F:ATP hydrolysis activity"/>
    <property type="evidence" value="ECO:0007669"/>
    <property type="project" value="InterPro"/>
</dbReference>
<dbReference type="SUPFAM" id="SSF52540">
    <property type="entry name" value="P-loop containing nucleoside triphosphate hydrolases"/>
    <property type="match status" value="1"/>
</dbReference>
<evidence type="ECO:0000313" key="8">
    <source>
        <dbReference type="Proteomes" id="UP000244184"/>
    </source>
</evidence>
<evidence type="ECO:0000256" key="2">
    <source>
        <dbReference type="ARBA" id="ARBA00022741"/>
    </source>
</evidence>
<dbReference type="RefSeq" id="WP_063178017.1">
    <property type="nucleotide sequence ID" value="NZ_BTYA01000003.1"/>
</dbReference>
<evidence type="ECO:0000256" key="3">
    <source>
        <dbReference type="ARBA" id="ARBA00022840"/>
    </source>
</evidence>
<feature type="domain" description="ABC transporter" evidence="4">
    <location>
        <begin position="6"/>
        <end position="232"/>
    </location>
</feature>
<dbReference type="Gene3D" id="3.40.50.300">
    <property type="entry name" value="P-loop containing nucleotide triphosphate hydrolases"/>
    <property type="match status" value="1"/>
</dbReference>
<dbReference type="PROSITE" id="PS00211">
    <property type="entry name" value="ABC_TRANSPORTER_1"/>
    <property type="match status" value="1"/>
</dbReference>
<dbReference type="InterPro" id="IPR003439">
    <property type="entry name" value="ABC_transporter-like_ATP-bd"/>
</dbReference>
<reference evidence="6 8" key="3">
    <citation type="submission" date="2018-03" db="EMBL/GenBank/DDBJ databases">
        <title>Genome sequence of Paenibacillus elgii strain AC13 an antimicrobial compound producing bacteria.</title>
        <authorList>
            <person name="Kurokawa A.S."/>
            <person name="Araujo J.F."/>
            <person name="Costa R.A."/>
            <person name="Ortega D.B."/>
            <person name="Pires A.S."/>
            <person name="Pappas G.J.Jr."/>
            <person name="Franco O.L."/>
            <person name="Barreto C."/>
            <person name="Magalhaes B.S."/>
            <person name="Kruger R.H."/>
        </authorList>
    </citation>
    <scope>NUCLEOTIDE SEQUENCE [LARGE SCALE GENOMIC DNA]</scope>
    <source>
        <strain evidence="6 8">AC13</strain>
    </source>
</reference>
<dbReference type="InterPro" id="IPR027417">
    <property type="entry name" value="P-loop_NTPase"/>
</dbReference>
<evidence type="ECO:0000313" key="5">
    <source>
        <dbReference type="EMBL" id="KZE83426.1"/>
    </source>
</evidence>
<name>A0A161SLQ7_9BACL</name>
<evidence type="ECO:0000313" key="7">
    <source>
        <dbReference type="Proteomes" id="UP000076563"/>
    </source>
</evidence>
<evidence type="ECO:0000256" key="1">
    <source>
        <dbReference type="ARBA" id="ARBA00022448"/>
    </source>
</evidence>
<dbReference type="CDD" id="cd03230">
    <property type="entry name" value="ABC_DR_subfamily_A"/>
    <property type="match status" value="1"/>
</dbReference>
<dbReference type="InterPro" id="IPR003593">
    <property type="entry name" value="AAA+_ATPase"/>
</dbReference>